<protein>
    <submittedName>
        <fullName evidence="1">Uncharacterized protein</fullName>
    </submittedName>
</protein>
<comment type="caution">
    <text evidence="1">The sequence shown here is derived from an EMBL/GenBank/DDBJ whole genome shotgun (WGS) entry which is preliminary data.</text>
</comment>
<evidence type="ECO:0000313" key="1">
    <source>
        <dbReference type="EMBL" id="GAG27444.1"/>
    </source>
</evidence>
<sequence>IEGARVSRVIRKRICRVMTMSSGSVAFPTPIEILGKIVPAPGEAGVGAWAWAGLWQQVTRTITVAAAASR</sequence>
<gene>
    <name evidence="1" type="ORF">S01H1_53960</name>
</gene>
<accession>X0W946</accession>
<proteinExistence type="predicted"/>
<organism evidence="1">
    <name type="scientific">marine sediment metagenome</name>
    <dbReference type="NCBI Taxonomy" id="412755"/>
    <lineage>
        <taxon>unclassified sequences</taxon>
        <taxon>metagenomes</taxon>
        <taxon>ecological metagenomes</taxon>
    </lineage>
</organism>
<name>X0W946_9ZZZZ</name>
<feature type="non-terminal residue" evidence="1">
    <location>
        <position position="1"/>
    </location>
</feature>
<dbReference type="AlphaFoldDB" id="X0W946"/>
<reference evidence="1" key="1">
    <citation type="journal article" date="2014" name="Front. Microbiol.">
        <title>High frequency of phylogenetically diverse reductive dehalogenase-homologous genes in deep subseafloor sedimentary metagenomes.</title>
        <authorList>
            <person name="Kawai M."/>
            <person name="Futagami T."/>
            <person name="Toyoda A."/>
            <person name="Takaki Y."/>
            <person name="Nishi S."/>
            <person name="Hori S."/>
            <person name="Arai W."/>
            <person name="Tsubouchi T."/>
            <person name="Morono Y."/>
            <person name="Uchiyama I."/>
            <person name="Ito T."/>
            <person name="Fujiyama A."/>
            <person name="Inagaki F."/>
            <person name="Takami H."/>
        </authorList>
    </citation>
    <scope>NUCLEOTIDE SEQUENCE</scope>
    <source>
        <strain evidence="1">Expedition CK06-06</strain>
    </source>
</reference>
<dbReference type="EMBL" id="BARS01034976">
    <property type="protein sequence ID" value="GAG27444.1"/>
    <property type="molecule type" value="Genomic_DNA"/>
</dbReference>